<organism evidence="4 5">
    <name type="scientific">Zingiber officinale</name>
    <name type="common">Ginger</name>
    <name type="synonym">Amomum zingiber</name>
    <dbReference type="NCBI Taxonomy" id="94328"/>
    <lineage>
        <taxon>Eukaryota</taxon>
        <taxon>Viridiplantae</taxon>
        <taxon>Streptophyta</taxon>
        <taxon>Embryophyta</taxon>
        <taxon>Tracheophyta</taxon>
        <taxon>Spermatophyta</taxon>
        <taxon>Magnoliopsida</taxon>
        <taxon>Liliopsida</taxon>
        <taxon>Zingiberales</taxon>
        <taxon>Zingiberaceae</taxon>
        <taxon>Zingiber</taxon>
    </lineage>
</organism>
<evidence type="ECO:0000313" key="4">
    <source>
        <dbReference type="EMBL" id="KAG6499609.1"/>
    </source>
</evidence>
<sequence>MTHRKLEQMGLSHLVSMARKRIASSGVNCRKLHLLLSDNSSTVVCSTWGGTSVEVGLQADLGVGVVYLGKNSWPELVGVNGNKAVTIIEKENPNVDAIIVLIGSIVTPDFRCDRVRVWVDKYDIVGQVPQIG</sequence>
<keyword evidence="2" id="KW-0646">Protease inhibitor</keyword>
<name>A0A8J5GB70_ZINOF</name>
<evidence type="ECO:0000313" key="5">
    <source>
        <dbReference type="Proteomes" id="UP000734854"/>
    </source>
</evidence>
<protein>
    <submittedName>
        <fullName evidence="4">Uncharacterized protein</fullName>
    </submittedName>
</protein>
<dbReference type="PRINTS" id="PR00292">
    <property type="entry name" value="POTATOINHBTR"/>
</dbReference>
<keyword evidence="5" id="KW-1185">Reference proteome</keyword>
<evidence type="ECO:0000256" key="1">
    <source>
        <dbReference type="ARBA" id="ARBA00008210"/>
    </source>
</evidence>
<dbReference type="PANTHER" id="PTHR33091:SF73">
    <property type="entry name" value="INHIBITOR OF TRYPSIN AND HAGEMAN FACTOR-LIKE"/>
    <property type="match status" value="1"/>
</dbReference>
<dbReference type="GO" id="GO:0004867">
    <property type="term" value="F:serine-type endopeptidase inhibitor activity"/>
    <property type="evidence" value="ECO:0007669"/>
    <property type="project" value="UniProtKB-KW"/>
</dbReference>
<gene>
    <name evidence="4" type="ORF">ZIOFF_039399</name>
</gene>
<dbReference type="PANTHER" id="PTHR33091">
    <property type="entry name" value="PROTEIN, PUTATIVE, EXPRESSED-RELATED"/>
    <property type="match status" value="1"/>
</dbReference>
<dbReference type="AlphaFoldDB" id="A0A8J5GB70"/>
<dbReference type="SUPFAM" id="SSF54654">
    <property type="entry name" value="CI-2 family of serine protease inhibitors"/>
    <property type="match status" value="1"/>
</dbReference>
<dbReference type="Proteomes" id="UP000734854">
    <property type="component" value="Unassembled WGS sequence"/>
</dbReference>
<dbReference type="Gene3D" id="3.30.10.10">
    <property type="entry name" value="Trypsin Inhibitor V, subunit A"/>
    <property type="match status" value="1"/>
</dbReference>
<evidence type="ECO:0000256" key="2">
    <source>
        <dbReference type="ARBA" id="ARBA00022690"/>
    </source>
</evidence>
<dbReference type="Pfam" id="PF00280">
    <property type="entry name" value="potato_inhibit"/>
    <property type="match status" value="1"/>
</dbReference>
<evidence type="ECO:0000256" key="3">
    <source>
        <dbReference type="ARBA" id="ARBA00022900"/>
    </source>
</evidence>
<dbReference type="InterPro" id="IPR000864">
    <property type="entry name" value="Prot_inh_pot1"/>
</dbReference>
<reference evidence="4 5" key="1">
    <citation type="submission" date="2020-08" db="EMBL/GenBank/DDBJ databases">
        <title>Plant Genome Project.</title>
        <authorList>
            <person name="Zhang R.-G."/>
        </authorList>
    </citation>
    <scope>NUCLEOTIDE SEQUENCE [LARGE SCALE GENOMIC DNA]</scope>
    <source>
        <tissue evidence="4">Rhizome</tissue>
    </source>
</reference>
<keyword evidence="3" id="KW-0722">Serine protease inhibitor</keyword>
<comment type="caution">
    <text evidence="4">The sequence shown here is derived from an EMBL/GenBank/DDBJ whole genome shotgun (WGS) entry which is preliminary data.</text>
</comment>
<dbReference type="EMBL" id="JACMSC010000011">
    <property type="protein sequence ID" value="KAG6499609.1"/>
    <property type="molecule type" value="Genomic_DNA"/>
</dbReference>
<dbReference type="InterPro" id="IPR036354">
    <property type="entry name" value="Prot_inh_pot1_sf"/>
</dbReference>
<dbReference type="GO" id="GO:0009611">
    <property type="term" value="P:response to wounding"/>
    <property type="evidence" value="ECO:0007669"/>
    <property type="project" value="InterPro"/>
</dbReference>
<accession>A0A8J5GB70</accession>
<dbReference type="PROSITE" id="PS00285">
    <property type="entry name" value="POTATO_INHIBITOR"/>
    <property type="match status" value="1"/>
</dbReference>
<proteinExistence type="inferred from homology"/>
<comment type="similarity">
    <text evidence="1">Belongs to the protease inhibitor I13 (potato type I serine protease inhibitor) family.</text>
</comment>